<dbReference type="Gene3D" id="2.30.30.60">
    <property type="match status" value="1"/>
</dbReference>
<protein>
    <submittedName>
        <fullName evidence="13">Small conductance mechanosensitive channel</fullName>
    </submittedName>
</protein>
<dbReference type="InterPro" id="IPR049142">
    <property type="entry name" value="MS_channel_1st"/>
</dbReference>
<comment type="subcellular location">
    <subcellularLocation>
        <location evidence="1">Cell membrane</location>
        <topology evidence="1">Multi-pass membrane protein</topology>
    </subcellularLocation>
</comment>
<dbReference type="InterPro" id="IPR006685">
    <property type="entry name" value="MscS_channel_2nd"/>
</dbReference>
<dbReference type="SUPFAM" id="SSF50182">
    <property type="entry name" value="Sm-like ribonucleoproteins"/>
    <property type="match status" value="1"/>
</dbReference>
<dbReference type="AlphaFoldDB" id="A0A521E032"/>
<dbReference type="InterPro" id="IPR023408">
    <property type="entry name" value="MscS_beta-dom_sf"/>
</dbReference>
<feature type="transmembrane region" description="Helical" evidence="9">
    <location>
        <begin position="45"/>
        <end position="66"/>
    </location>
</feature>
<keyword evidence="5 9" id="KW-1133">Transmembrane helix</keyword>
<gene>
    <name evidence="13" type="ORF">SAMN06264849_10758</name>
</gene>
<evidence type="ECO:0000256" key="6">
    <source>
        <dbReference type="ARBA" id="ARBA00023136"/>
    </source>
</evidence>
<evidence type="ECO:0000256" key="9">
    <source>
        <dbReference type="SAM" id="Phobius"/>
    </source>
</evidence>
<evidence type="ECO:0000259" key="12">
    <source>
        <dbReference type="Pfam" id="PF21088"/>
    </source>
</evidence>
<evidence type="ECO:0000256" key="4">
    <source>
        <dbReference type="ARBA" id="ARBA00022692"/>
    </source>
</evidence>
<dbReference type="Pfam" id="PF21082">
    <property type="entry name" value="MS_channel_3rd"/>
    <property type="match status" value="1"/>
</dbReference>
<dbReference type="Gene3D" id="1.10.287.1260">
    <property type="match status" value="1"/>
</dbReference>
<comment type="similarity">
    <text evidence="2">Belongs to the MscS (TC 1.A.23) family.</text>
</comment>
<keyword evidence="4 9" id="KW-0812">Transmembrane</keyword>
<dbReference type="FunFam" id="2.30.30.60:FF:000001">
    <property type="entry name" value="MscS Mechanosensitive ion channel"/>
    <property type="match status" value="1"/>
</dbReference>
<evidence type="ECO:0000256" key="3">
    <source>
        <dbReference type="ARBA" id="ARBA00022475"/>
    </source>
</evidence>
<evidence type="ECO:0000256" key="2">
    <source>
        <dbReference type="ARBA" id="ARBA00008017"/>
    </source>
</evidence>
<dbReference type="GO" id="GO:0005886">
    <property type="term" value="C:plasma membrane"/>
    <property type="evidence" value="ECO:0007669"/>
    <property type="project" value="UniProtKB-SubCell"/>
</dbReference>
<name>A0A521E032_9BACL</name>
<dbReference type="SUPFAM" id="SSF82689">
    <property type="entry name" value="Mechanosensitive channel protein MscS (YggB), C-terminal domain"/>
    <property type="match status" value="1"/>
</dbReference>
<feature type="transmembrane region" description="Helical" evidence="9">
    <location>
        <begin position="113"/>
        <end position="133"/>
    </location>
</feature>
<sequence length="339" mass="38473">MTLPTTFTWLGTAFTSLFNMDGFQSFTEEIIEDPSGLWGPFVDDILIPLSHILLIVFLTYISLRYLDRFIDRLLNISQIQQKKSTTLSRLIKSTARYAIYFISVIAIMEKLNIPVTSILAGAGIVGLAIGFGAQSLVKDVISGFFILFDNQMEVGDYVQINGNIEGTVEEIGLRVTKIREFSQRVHYISNGEISRVTNYNRDRMRPVISVTVPYETDQDLVQQTLQQINSDLSQKLAPYLIEPFSIFGVTDIQQDGVEYTIMGVVTPDEYWMVEREMRKMIIHTFNKNGIEIAYPRQVLMTPQNLQDIASLSSENRIKPNNHTESHKLKGEPQDGNDEG</sequence>
<evidence type="ECO:0000259" key="11">
    <source>
        <dbReference type="Pfam" id="PF21082"/>
    </source>
</evidence>
<dbReference type="GO" id="GO:0008381">
    <property type="term" value="F:mechanosensitive monoatomic ion channel activity"/>
    <property type="evidence" value="ECO:0007669"/>
    <property type="project" value="InterPro"/>
</dbReference>
<dbReference type="Gene3D" id="3.30.70.100">
    <property type="match status" value="1"/>
</dbReference>
<dbReference type="InterPro" id="IPR010920">
    <property type="entry name" value="LSM_dom_sf"/>
</dbReference>
<dbReference type="PANTHER" id="PTHR30460:SF1">
    <property type="entry name" value="MECHANOSENSITIVE ION CHANNEL"/>
    <property type="match status" value="1"/>
</dbReference>
<reference evidence="13 14" key="1">
    <citation type="submission" date="2017-05" db="EMBL/GenBank/DDBJ databases">
        <authorList>
            <person name="Varghese N."/>
            <person name="Submissions S."/>
        </authorList>
    </citation>
    <scope>NUCLEOTIDE SEQUENCE [LARGE SCALE GENOMIC DNA]</scope>
    <source>
        <strain evidence="13 14">DSM 45474</strain>
    </source>
</reference>
<evidence type="ECO:0000256" key="7">
    <source>
        <dbReference type="ARBA" id="ARBA00059688"/>
    </source>
</evidence>
<keyword evidence="6 9" id="KW-0472">Membrane</keyword>
<evidence type="ECO:0000256" key="5">
    <source>
        <dbReference type="ARBA" id="ARBA00022989"/>
    </source>
</evidence>
<accession>A0A521E032</accession>
<dbReference type="EMBL" id="FXTI01000007">
    <property type="protein sequence ID" value="SMO76480.1"/>
    <property type="molecule type" value="Genomic_DNA"/>
</dbReference>
<dbReference type="RefSeq" id="WP_185956238.1">
    <property type="nucleotide sequence ID" value="NZ_FXTI01000007.1"/>
</dbReference>
<evidence type="ECO:0000313" key="14">
    <source>
        <dbReference type="Proteomes" id="UP000315636"/>
    </source>
</evidence>
<dbReference type="InterPro" id="IPR011014">
    <property type="entry name" value="MscS_channel_TM-2"/>
</dbReference>
<dbReference type="InterPro" id="IPR011066">
    <property type="entry name" value="MscS_channel_C_sf"/>
</dbReference>
<dbReference type="SUPFAM" id="SSF82861">
    <property type="entry name" value="Mechanosensitive channel protein MscS (YggB), transmembrane region"/>
    <property type="match status" value="1"/>
</dbReference>
<dbReference type="Pfam" id="PF00924">
    <property type="entry name" value="MS_channel_2nd"/>
    <property type="match status" value="1"/>
</dbReference>
<organism evidence="13 14">
    <name type="scientific">Melghirimyces algeriensis</name>
    <dbReference type="NCBI Taxonomy" id="910412"/>
    <lineage>
        <taxon>Bacteria</taxon>
        <taxon>Bacillati</taxon>
        <taxon>Bacillota</taxon>
        <taxon>Bacilli</taxon>
        <taxon>Bacillales</taxon>
        <taxon>Thermoactinomycetaceae</taxon>
        <taxon>Melghirimyces</taxon>
    </lineage>
</organism>
<feature type="domain" description="Mechanosensitive ion channel MscS C-terminal" evidence="11">
    <location>
        <begin position="207"/>
        <end position="292"/>
    </location>
</feature>
<feature type="domain" description="Mechanosensitive ion channel transmembrane helices 2/3" evidence="12">
    <location>
        <begin position="96"/>
        <end position="134"/>
    </location>
</feature>
<feature type="compositionally biased region" description="Basic and acidic residues" evidence="8">
    <location>
        <begin position="315"/>
        <end position="332"/>
    </location>
</feature>
<dbReference type="InterPro" id="IPR049278">
    <property type="entry name" value="MS_channel_C"/>
</dbReference>
<evidence type="ECO:0000256" key="8">
    <source>
        <dbReference type="SAM" id="MobiDB-lite"/>
    </source>
</evidence>
<dbReference type="InterPro" id="IPR045276">
    <property type="entry name" value="YbiO_bact"/>
</dbReference>
<evidence type="ECO:0000259" key="10">
    <source>
        <dbReference type="Pfam" id="PF00924"/>
    </source>
</evidence>
<dbReference type="Proteomes" id="UP000315636">
    <property type="component" value="Unassembled WGS sequence"/>
</dbReference>
<keyword evidence="14" id="KW-1185">Reference proteome</keyword>
<proteinExistence type="inferred from homology"/>
<feature type="domain" description="Mechanosensitive ion channel MscS" evidence="10">
    <location>
        <begin position="136"/>
        <end position="201"/>
    </location>
</feature>
<keyword evidence="3" id="KW-1003">Cell membrane</keyword>
<evidence type="ECO:0000256" key="1">
    <source>
        <dbReference type="ARBA" id="ARBA00004651"/>
    </source>
</evidence>
<comment type="function">
    <text evidence="7">May play a role in resistance to osmotic downshock.</text>
</comment>
<dbReference type="Pfam" id="PF21088">
    <property type="entry name" value="MS_channel_1st"/>
    <property type="match status" value="1"/>
</dbReference>
<dbReference type="PANTHER" id="PTHR30460">
    <property type="entry name" value="MODERATE CONDUCTANCE MECHANOSENSITIVE CHANNEL YBIO"/>
    <property type="match status" value="1"/>
</dbReference>
<evidence type="ECO:0000313" key="13">
    <source>
        <dbReference type="EMBL" id="SMO76480.1"/>
    </source>
</evidence>
<feature type="region of interest" description="Disordered" evidence="8">
    <location>
        <begin position="314"/>
        <end position="339"/>
    </location>
</feature>